<keyword evidence="3" id="KW-1185">Reference proteome</keyword>
<proteinExistence type="predicted"/>
<evidence type="ECO:0000313" key="3">
    <source>
        <dbReference type="Proteomes" id="UP000243459"/>
    </source>
</evidence>
<sequence length="141" mass="15488">MLTGWQTVELNFINARRPENSAVEHGVLVDTESLNPCFHSYPPNQMAMQNIDLSEGFRNSRGASQIPGLSDGANIDTSADPSSMSSELLRTNHETGGMHPTVSVELTNIPHSLTNITIDSLLNIDVKDRFFLPDVLPENNI</sequence>
<feature type="compositionally biased region" description="Polar residues" evidence="1">
    <location>
        <begin position="75"/>
        <end position="85"/>
    </location>
</feature>
<reference evidence="3" key="1">
    <citation type="journal article" date="2017" name="Nat. Commun.">
        <title>The asparagus genome sheds light on the origin and evolution of a young Y chromosome.</title>
        <authorList>
            <person name="Harkess A."/>
            <person name="Zhou J."/>
            <person name="Xu C."/>
            <person name="Bowers J.E."/>
            <person name="Van der Hulst R."/>
            <person name="Ayyampalayam S."/>
            <person name="Mercati F."/>
            <person name="Riccardi P."/>
            <person name="McKain M.R."/>
            <person name="Kakrana A."/>
            <person name="Tang H."/>
            <person name="Ray J."/>
            <person name="Groenendijk J."/>
            <person name="Arikit S."/>
            <person name="Mathioni S.M."/>
            <person name="Nakano M."/>
            <person name="Shan H."/>
            <person name="Telgmann-Rauber A."/>
            <person name="Kanno A."/>
            <person name="Yue Z."/>
            <person name="Chen H."/>
            <person name="Li W."/>
            <person name="Chen Y."/>
            <person name="Xu X."/>
            <person name="Zhang Y."/>
            <person name="Luo S."/>
            <person name="Chen H."/>
            <person name="Gao J."/>
            <person name="Mao Z."/>
            <person name="Pires J.C."/>
            <person name="Luo M."/>
            <person name="Kudrna D."/>
            <person name="Wing R.A."/>
            <person name="Meyers B.C."/>
            <person name="Yi K."/>
            <person name="Kong H."/>
            <person name="Lavrijsen P."/>
            <person name="Sunseri F."/>
            <person name="Falavigna A."/>
            <person name="Ye Y."/>
            <person name="Leebens-Mack J.H."/>
            <person name="Chen G."/>
        </authorList>
    </citation>
    <scope>NUCLEOTIDE SEQUENCE [LARGE SCALE GENOMIC DNA]</scope>
    <source>
        <strain evidence="3">cv. DH0086</strain>
    </source>
</reference>
<dbReference type="AlphaFoldDB" id="A0A5P1EB19"/>
<dbReference type="Gramene" id="ONK63062">
    <property type="protein sequence ID" value="ONK63062"/>
    <property type="gene ID" value="A4U43_C07F11020"/>
</dbReference>
<gene>
    <name evidence="2" type="ORF">A4U43_C07F11020</name>
</gene>
<accession>A0A5P1EB19</accession>
<protein>
    <submittedName>
        <fullName evidence="2">Uncharacterized protein</fullName>
    </submittedName>
</protein>
<name>A0A5P1EB19_ASPOF</name>
<dbReference type="EMBL" id="CM007387">
    <property type="protein sequence ID" value="ONK63062.1"/>
    <property type="molecule type" value="Genomic_DNA"/>
</dbReference>
<feature type="region of interest" description="Disordered" evidence="1">
    <location>
        <begin position="62"/>
        <end position="85"/>
    </location>
</feature>
<evidence type="ECO:0000256" key="1">
    <source>
        <dbReference type="SAM" id="MobiDB-lite"/>
    </source>
</evidence>
<organism evidence="2 3">
    <name type="scientific">Asparagus officinalis</name>
    <name type="common">Garden asparagus</name>
    <dbReference type="NCBI Taxonomy" id="4686"/>
    <lineage>
        <taxon>Eukaryota</taxon>
        <taxon>Viridiplantae</taxon>
        <taxon>Streptophyta</taxon>
        <taxon>Embryophyta</taxon>
        <taxon>Tracheophyta</taxon>
        <taxon>Spermatophyta</taxon>
        <taxon>Magnoliopsida</taxon>
        <taxon>Liliopsida</taxon>
        <taxon>Asparagales</taxon>
        <taxon>Asparagaceae</taxon>
        <taxon>Asparagoideae</taxon>
        <taxon>Asparagus</taxon>
    </lineage>
</organism>
<evidence type="ECO:0000313" key="2">
    <source>
        <dbReference type="EMBL" id="ONK63062.1"/>
    </source>
</evidence>
<dbReference type="Proteomes" id="UP000243459">
    <property type="component" value="Chromosome 7"/>
</dbReference>